<dbReference type="GeneID" id="43402625"/>
<accession>A0AAD2F5K0</accession>
<evidence type="ECO:0000313" key="1">
    <source>
        <dbReference type="EMBL" id="CAJ0804667.1"/>
    </source>
</evidence>
<name>A0AAD2F5K0_9RALS</name>
<dbReference type="AlphaFoldDB" id="A0AAD2F5K0"/>
<evidence type="ECO:0000313" key="2">
    <source>
        <dbReference type="Proteomes" id="UP001189756"/>
    </source>
</evidence>
<organism evidence="1 2">
    <name type="scientific">Ralstonia thomasii</name>
    <dbReference type="NCBI Taxonomy" id="3058596"/>
    <lineage>
        <taxon>Bacteria</taxon>
        <taxon>Pseudomonadati</taxon>
        <taxon>Pseudomonadota</taxon>
        <taxon>Betaproteobacteria</taxon>
        <taxon>Burkholderiales</taxon>
        <taxon>Burkholderiaceae</taxon>
        <taxon>Ralstonia</taxon>
    </lineage>
</organism>
<dbReference type="Proteomes" id="UP001189756">
    <property type="component" value="Unassembled WGS sequence"/>
</dbReference>
<comment type="caution">
    <text evidence="1">The sequence shown here is derived from an EMBL/GenBank/DDBJ whole genome shotgun (WGS) entry which is preliminary data.</text>
</comment>
<dbReference type="EMBL" id="CATZAZ010000011">
    <property type="protein sequence ID" value="CAJ0804667.1"/>
    <property type="molecule type" value="Genomic_DNA"/>
</dbReference>
<dbReference type="RefSeq" id="WP_157774050.1">
    <property type="nucleotide sequence ID" value="NZ_CATZAZ010000011.1"/>
</dbReference>
<protein>
    <submittedName>
        <fullName evidence="1">Uncharacterized protein</fullName>
    </submittedName>
</protein>
<gene>
    <name evidence="1" type="ORF">R77560_04113</name>
</gene>
<proteinExistence type="predicted"/>
<reference evidence="1" key="1">
    <citation type="submission" date="2023-07" db="EMBL/GenBank/DDBJ databases">
        <authorList>
            <person name="Peeters C."/>
        </authorList>
    </citation>
    <scope>NUCLEOTIDE SEQUENCE</scope>
    <source>
        <strain evidence="1">R-77560</strain>
    </source>
</reference>
<sequence length="50" mass="5833">MRLERYCRRVGESDDATLIWGRFALDVTLIWGRLRDLPTLIWGQNAPTIS</sequence>